<sequence>MASQGSSNWVIAIVLAAGIAIIGGGWWLAENRAAKARETVAIAARMQAIVDQFQQGLPRPYAPGLELQQVAFEGSDLVMTIRSLHRRRPADGTTDPNLSQVAQAEKALMLPLCEQPDVLFLLARGVSIKRRFVDVDGKLFFDISLASADCTR</sequence>
<protein>
    <submittedName>
        <fullName evidence="2">Uncharacterized protein</fullName>
    </submittedName>
</protein>
<evidence type="ECO:0000256" key="1">
    <source>
        <dbReference type="SAM" id="Phobius"/>
    </source>
</evidence>
<dbReference type="RefSeq" id="WP_034221182.1">
    <property type="nucleotide sequence ID" value="NZ_AVCJ01000004.1"/>
</dbReference>
<accession>A0A087MKA7</accession>
<reference evidence="2 3" key="2">
    <citation type="journal article" date="2015" name="Stand. Genomic Sci.">
        <title>High quality draft genomic sequence of Arenimonas donghaensis DSM 18148(T).</title>
        <authorList>
            <person name="Chen F."/>
            <person name="Wang H."/>
            <person name="Cao Y."/>
            <person name="Li X."/>
            <person name="Wang G."/>
        </authorList>
    </citation>
    <scope>NUCLEOTIDE SEQUENCE [LARGE SCALE GENOMIC DNA]</scope>
    <source>
        <strain evidence="2 3">HO3-R19</strain>
    </source>
</reference>
<dbReference type="AlphaFoldDB" id="A0A087MKA7"/>
<dbReference type="Proteomes" id="UP000029085">
    <property type="component" value="Unassembled WGS sequence"/>
</dbReference>
<keyword evidence="1" id="KW-1133">Transmembrane helix</keyword>
<organism evidence="2 3">
    <name type="scientific">Arenimonas donghaensis DSM 18148 = HO3-R19</name>
    <dbReference type="NCBI Taxonomy" id="1121014"/>
    <lineage>
        <taxon>Bacteria</taxon>
        <taxon>Pseudomonadati</taxon>
        <taxon>Pseudomonadota</taxon>
        <taxon>Gammaproteobacteria</taxon>
        <taxon>Lysobacterales</taxon>
        <taxon>Lysobacteraceae</taxon>
        <taxon>Arenimonas</taxon>
    </lineage>
</organism>
<dbReference type="OrthoDB" id="5966291at2"/>
<dbReference type="STRING" id="1121014.N788_09935"/>
<gene>
    <name evidence="2" type="ORF">N788_09935</name>
</gene>
<dbReference type="PATRIC" id="fig|1121014.3.peg.744"/>
<dbReference type="EMBL" id="AVCJ01000004">
    <property type="protein sequence ID" value="KFL37310.1"/>
    <property type="molecule type" value="Genomic_DNA"/>
</dbReference>
<keyword evidence="3" id="KW-1185">Reference proteome</keyword>
<proteinExistence type="predicted"/>
<keyword evidence="1" id="KW-0812">Transmembrane</keyword>
<keyword evidence="1" id="KW-0472">Membrane</keyword>
<comment type="caution">
    <text evidence="2">The sequence shown here is derived from an EMBL/GenBank/DDBJ whole genome shotgun (WGS) entry which is preliminary data.</text>
</comment>
<name>A0A087MKA7_9GAMM</name>
<feature type="transmembrane region" description="Helical" evidence="1">
    <location>
        <begin position="6"/>
        <end position="29"/>
    </location>
</feature>
<evidence type="ECO:0000313" key="2">
    <source>
        <dbReference type="EMBL" id="KFL37310.1"/>
    </source>
</evidence>
<reference evidence="3" key="1">
    <citation type="submission" date="2013-08" db="EMBL/GenBank/DDBJ databases">
        <title>Genome sequencing of Arenimonas donghaensis.</title>
        <authorList>
            <person name="Chen F."/>
            <person name="Wang G."/>
        </authorList>
    </citation>
    <scope>NUCLEOTIDE SEQUENCE [LARGE SCALE GENOMIC DNA]</scope>
    <source>
        <strain evidence="3">HO3-R19</strain>
    </source>
</reference>
<evidence type="ECO:0000313" key="3">
    <source>
        <dbReference type="Proteomes" id="UP000029085"/>
    </source>
</evidence>